<dbReference type="InterPro" id="IPR016184">
    <property type="entry name" value="Capsid/spike_ssDNA_virus"/>
</dbReference>
<evidence type="ECO:0000313" key="5">
    <source>
        <dbReference type="Proteomes" id="UP000664658"/>
    </source>
</evidence>
<protein>
    <recommendedName>
        <fullName evidence="2">G protein</fullName>
    </recommendedName>
    <alternativeName>
        <fullName evidence="3">GPG</fullName>
    </alternativeName>
</protein>
<dbReference type="Pfam" id="PF02306">
    <property type="entry name" value="Phage_G"/>
    <property type="match status" value="1"/>
</dbReference>
<dbReference type="EMBL" id="JAFNAA010000091">
    <property type="protein sequence ID" value="MBO1109933.1"/>
    <property type="molecule type" value="Genomic_DNA"/>
</dbReference>
<comment type="similarity">
    <text evidence="1">Belongs to the microvirus G protein family.</text>
</comment>
<name>A0A8I2B6R1_PLESH</name>
<sequence length="31" mass="3725">MPWYNYTSTKWRGWVSLDQVSKEIIGLQPLK</sequence>
<dbReference type="Gene3D" id="2.60.120.20">
    <property type="match status" value="1"/>
</dbReference>
<organism evidence="4 5">
    <name type="scientific">Plesiomonas shigelloides</name>
    <name type="common">Aeromonas shigelloides</name>
    <dbReference type="NCBI Taxonomy" id="703"/>
    <lineage>
        <taxon>Bacteria</taxon>
        <taxon>Pseudomonadati</taxon>
        <taxon>Pseudomonadota</taxon>
        <taxon>Gammaproteobacteria</taxon>
        <taxon>Enterobacterales</taxon>
        <taxon>Enterobacteriaceae</taxon>
        <taxon>Plesiomonas</taxon>
    </lineage>
</organism>
<dbReference type="InterPro" id="IPR003515">
    <property type="entry name" value="Spike_G"/>
</dbReference>
<dbReference type="GO" id="GO:0044003">
    <property type="term" value="P:symbiont-mediated perturbation of host process"/>
    <property type="evidence" value="ECO:0007669"/>
    <property type="project" value="InterPro"/>
</dbReference>
<evidence type="ECO:0000256" key="2">
    <source>
        <dbReference type="ARBA" id="ARBA00032851"/>
    </source>
</evidence>
<comment type="caution">
    <text evidence="4">The sequence shown here is derived from an EMBL/GenBank/DDBJ whole genome shotgun (WGS) entry which is preliminary data.</text>
</comment>
<reference evidence="4" key="1">
    <citation type="submission" date="2021-03" db="EMBL/GenBank/DDBJ databases">
        <title>Plesiomonas shigelloides zfcc0051, isolated from zebrafish feces.</title>
        <authorList>
            <person name="Vanderhoek Z."/>
            <person name="Gaulke C."/>
        </authorList>
    </citation>
    <scope>NUCLEOTIDE SEQUENCE</scope>
    <source>
        <strain evidence="4">Zfcc0051</strain>
    </source>
</reference>
<dbReference type="SUPFAM" id="SSF88645">
    <property type="entry name" value="ssDNA viruses"/>
    <property type="match status" value="1"/>
</dbReference>
<evidence type="ECO:0000256" key="3">
    <source>
        <dbReference type="ARBA" id="ARBA00032966"/>
    </source>
</evidence>
<gene>
    <name evidence="4" type="ORF">J2R62_17405</name>
</gene>
<evidence type="ECO:0000313" key="4">
    <source>
        <dbReference type="EMBL" id="MBO1109933.1"/>
    </source>
</evidence>
<proteinExistence type="inferred from homology"/>
<dbReference type="AlphaFoldDB" id="A0A8I2B6R1"/>
<dbReference type="Proteomes" id="UP000664658">
    <property type="component" value="Unassembled WGS sequence"/>
</dbReference>
<evidence type="ECO:0000256" key="1">
    <source>
        <dbReference type="ARBA" id="ARBA00007826"/>
    </source>
</evidence>
<accession>A0A8I2B6R1</accession>
<dbReference type="InterPro" id="IPR029053">
    <property type="entry name" value="Viral_coat"/>
</dbReference>